<dbReference type="Pfam" id="PF11154">
    <property type="entry name" value="DUF2934"/>
    <property type="match status" value="1"/>
</dbReference>
<accession>A0A839T7Y1</accession>
<dbReference type="EMBL" id="JACHXI010000015">
    <property type="protein sequence ID" value="MBB3104364.1"/>
    <property type="molecule type" value="Genomic_DNA"/>
</dbReference>
<protein>
    <recommendedName>
        <fullName evidence="3">DUF2934 domain-containing protein</fullName>
    </recommendedName>
</protein>
<reference evidence="1 2" key="1">
    <citation type="submission" date="2020-08" db="EMBL/GenBank/DDBJ databases">
        <title>Genomic Encyclopedia of Type Strains, Phase III (KMG-III): the genomes of soil and plant-associated and newly described type strains.</title>
        <authorList>
            <person name="Whitman W."/>
        </authorList>
    </citation>
    <scope>NUCLEOTIDE SEQUENCE [LARGE SCALE GENOMIC DNA]</scope>
    <source>
        <strain evidence="1 2">CECT 4462</strain>
    </source>
</reference>
<evidence type="ECO:0000313" key="1">
    <source>
        <dbReference type="EMBL" id="MBB3104364.1"/>
    </source>
</evidence>
<evidence type="ECO:0008006" key="3">
    <source>
        <dbReference type="Google" id="ProtNLM"/>
    </source>
</evidence>
<sequence length="84" mass="9754">MNKNEQRIREFAYQIWQMEGCPDGQDIYHWTMACKLAEAEGNSDTTNNSLEDMTDKNNFEKDMVVAANTPPHLRENRKPIVPPK</sequence>
<dbReference type="InterPro" id="IPR021327">
    <property type="entry name" value="DUF2934"/>
</dbReference>
<proteinExistence type="predicted"/>
<comment type="caution">
    <text evidence="1">The sequence shown here is derived from an EMBL/GenBank/DDBJ whole genome shotgun (WGS) entry which is preliminary data.</text>
</comment>
<gene>
    <name evidence="1" type="ORF">FHR87_002780</name>
</gene>
<dbReference type="AlphaFoldDB" id="A0A839T7Y1"/>
<name>A0A839T7Y1_AZOMA</name>
<dbReference type="Proteomes" id="UP000549250">
    <property type="component" value="Unassembled WGS sequence"/>
</dbReference>
<organism evidence="1 2">
    <name type="scientific">Azomonas macrocytogenes</name>
    <name type="common">Azotobacter macrocytogenes</name>
    <dbReference type="NCBI Taxonomy" id="69962"/>
    <lineage>
        <taxon>Bacteria</taxon>
        <taxon>Pseudomonadati</taxon>
        <taxon>Pseudomonadota</taxon>
        <taxon>Gammaproteobacteria</taxon>
        <taxon>Pseudomonadales</taxon>
        <taxon>Pseudomonadaceae</taxon>
        <taxon>Azomonas</taxon>
    </lineage>
</organism>
<evidence type="ECO:0000313" key="2">
    <source>
        <dbReference type="Proteomes" id="UP000549250"/>
    </source>
</evidence>
<keyword evidence="2" id="KW-1185">Reference proteome</keyword>